<protein>
    <submittedName>
        <fullName evidence="2">Uncharacterized protein</fullName>
    </submittedName>
</protein>
<dbReference type="Proteomes" id="UP001492380">
    <property type="component" value="Unassembled WGS sequence"/>
</dbReference>
<comment type="caution">
    <text evidence="2">The sequence shown here is derived from an EMBL/GenBank/DDBJ whole genome shotgun (WGS) entry which is preliminary data.</text>
</comment>
<gene>
    <name evidence="2" type="ORF">HDK90DRAFT_221758</name>
</gene>
<sequence length="303" mass="33363">MDAVVDLSKSQSEVSDGCDDEDSIFDIGLNPAGDEGSSFRTQNDPAAPYQRGNLIERRGAIDIRCTCLDVIHGLLTPENFEELATLIVLKFNFDSRRRARRIATANIKIEFSSSEPNYSGPEVLKIAPFGSMAMVPTTAQKEEKRIASFTLGAPPLAGFQAGTELGWERAVTSETMDQTRIIGSVDLRGRNYGPPNSVSWTLLENETQATGVPTIMRTAILLKRRNEAKFQCTVKIDAKVDWKSSLGRMIGAKPKDDPVLFDPELDPTNRLQTYDVLNIAAVDLEEIAGVSFMKVYDEPISNV</sequence>
<evidence type="ECO:0000313" key="2">
    <source>
        <dbReference type="EMBL" id="KAK8238295.1"/>
    </source>
</evidence>
<reference evidence="2 3" key="1">
    <citation type="submission" date="2024-04" db="EMBL/GenBank/DDBJ databases">
        <title>Phyllosticta paracitricarpa is synonymous to the EU quarantine fungus P. citricarpa based on phylogenomic analyses.</title>
        <authorList>
            <consortium name="Lawrence Berkeley National Laboratory"/>
            <person name="Van Ingen-Buijs V.A."/>
            <person name="Van Westerhoven A.C."/>
            <person name="Haridas S."/>
            <person name="Skiadas P."/>
            <person name="Martin F."/>
            <person name="Groenewald J.Z."/>
            <person name="Crous P.W."/>
            <person name="Seidl M.F."/>
        </authorList>
    </citation>
    <scope>NUCLEOTIDE SEQUENCE [LARGE SCALE GENOMIC DNA]</scope>
    <source>
        <strain evidence="2 3">CBS 123374</strain>
    </source>
</reference>
<evidence type="ECO:0000313" key="3">
    <source>
        <dbReference type="Proteomes" id="UP001492380"/>
    </source>
</evidence>
<accession>A0ABR1YTH9</accession>
<dbReference type="EMBL" id="JBBWRZ010000004">
    <property type="protein sequence ID" value="KAK8238295.1"/>
    <property type="molecule type" value="Genomic_DNA"/>
</dbReference>
<evidence type="ECO:0000256" key="1">
    <source>
        <dbReference type="SAM" id="MobiDB-lite"/>
    </source>
</evidence>
<proteinExistence type="predicted"/>
<feature type="region of interest" description="Disordered" evidence="1">
    <location>
        <begin position="1"/>
        <end position="20"/>
    </location>
</feature>
<name>A0ABR1YTH9_9PEZI</name>
<keyword evidence="3" id="KW-1185">Reference proteome</keyword>
<organism evidence="2 3">
    <name type="scientific">Phyllosticta capitalensis</name>
    <dbReference type="NCBI Taxonomy" id="121624"/>
    <lineage>
        <taxon>Eukaryota</taxon>
        <taxon>Fungi</taxon>
        <taxon>Dikarya</taxon>
        <taxon>Ascomycota</taxon>
        <taxon>Pezizomycotina</taxon>
        <taxon>Dothideomycetes</taxon>
        <taxon>Dothideomycetes incertae sedis</taxon>
        <taxon>Botryosphaeriales</taxon>
        <taxon>Phyllostictaceae</taxon>
        <taxon>Phyllosticta</taxon>
    </lineage>
</organism>